<dbReference type="Gene3D" id="2.40.40.20">
    <property type="match status" value="1"/>
</dbReference>
<organism evidence="5 6">
    <name type="scientific">Paraconexibacter antarcticus</name>
    <dbReference type="NCBI Taxonomy" id="2949664"/>
    <lineage>
        <taxon>Bacteria</taxon>
        <taxon>Bacillati</taxon>
        <taxon>Actinomycetota</taxon>
        <taxon>Thermoleophilia</taxon>
        <taxon>Solirubrobacterales</taxon>
        <taxon>Paraconexibacteraceae</taxon>
        <taxon>Paraconexibacter</taxon>
    </lineage>
</organism>
<dbReference type="InterPro" id="IPR009010">
    <property type="entry name" value="Asp_de-COase-like_dom_sf"/>
</dbReference>
<evidence type="ECO:0000313" key="5">
    <source>
        <dbReference type="EMBL" id="UTI67104.1"/>
    </source>
</evidence>
<keyword evidence="2" id="KW-0408">Iron</keyword>
<dbReference type="CDD" id="cd00508">
    <property type="entry name" value="MopB_CT_Fdh-Nap-like"/>
    <property type="match status" value="1"/>
</dbReference>
<dbReference type="InterPro" id="IPR050123">
    <property type="entry name" value="Prok_molybdopt-oxidoreductase"/>
</dbReference>
<proteinExistence type="predicted"/>
<dbReference type="PANTHER" id="PTHR43105">
    <property type="entry name" value="RESPIRATORY NITRATE REDUCTASE"/>
    <property type="match status" value="1"/>
</dbReference>
<name>A0ABY5E2P6_9ACTN</name>
<evidence type="ECO:0000313" key="6">
    <source>
        <dbReference type="Proteomes" id="UP001056035"/>
    </source>
</evidence>
<dbReference type="InterPro" id="IPR006657">
    <property type="entry name" value="MoPterin_dinucl-bd_dom"/>
</dbReference>
<reference evidence="5 6" key="1">
    <citation type="submission" date="2022-06" db="EMBL/GenBank/DDBJ databases">
        <title>Paraconexibacter antarcticus.</title>
        <authorList>
            <person name="Kim C.S."/>
        </authorList>
    </citation>
    <scope>NUCLEOTIDE SEQUENCE [LARGE SCALE GENOMIC DNA]</scope>
    <source>
        <strain evidence="5 6">02-257</strain>
    </source>
</reference>
<dbReference type="PANTHER" id="PTHR43105:SF10">
    <property type="entry name" value="NADH-QUINONE OXIDOREDUCTASE SUBUNIT G"/>
    <property type="match status" value="1"/>
</dbReference>
<protein>
    <recommendedName>
        <fullName evidence="4">Molybdopterin dinucleotide-binding domain-containing protein</fullName>
    </recommendedName>
</protein>
<dbReference type="SUPFAM" id="SSF50692">
    <property type="entry name" value="ADC-like"/>
    <property type="match status" value="1"/>
</dbReference>
<feature type="domain" description="Molybdopterin dinucleotide-binding" evidence="4">
    <location>
        <begin position="11"/>
        <end position="89"/>
    </location>
</feature>
<gene>
    <name evidence="5" type="ORF">NBH00_19580</name>
</gene>
<dbReference type="Pfam" id="PF01568">
    <property type="entry name" value="Molydop_binding"/>
    <property type="match status" value="1"/>
</dbReference>
<keyword evidence="3" id="KW-0411">Iron-sulfur</keyword>
<evidence type="ECO:0000259" key="4">
    <source>
        <dbReference type="Pfam" id="PF01568"/>
    </source>
</evidence>
<sequence length="109" mass="11896">MTRRTGNLALMPSDWLEMHPVDAADRLLAEGDLVTVRSRRGEIELPVRITDRIEAGHVFTAFHFPEVRTNLLVGDSADVDTSCPEYKVIAVTVRGARDEPGLATVAAPA</sequence>
<keyword evidence="6" id="KW-1185">Reference proteome</keyword>
<dbReference type="Proteomes" id="UP001056035">
    <property type="component" value="Chromosome"/>
</dbReference>
<dbReference type="EMBL" id="CP098502">
    <property type="protein sequence ID" value="UTI67104.1"/>
    <property type="molecule type" value="Genomic_DNA"/>
</dbReference>
<accession>A0ABY5E2P6</accession>
<evidence type="ECO:0000256" key="3">
    <source>
        <dbReference type="ARBA" id="ARBA00023014"/>
    </source>
</evidence>
<keyword evidence="1" id="KW-0479">Metal-binding</keyword>
<evidence type="ECO:0000256" key="2">
    <source>
        <dbReference type="ARBA" id="ARBA00023004"/>
    </source>
</evidence>
<evidence type="ECO:0000256" key="1">
    <source>
        <dbReference type="ARBA" id="ARBA00022723"/>
    </source>
</evidence>